<keyword evidence="9 17" id="KW-0067">ATP-binding</keyword>
<dbReference type="CDD" id="cd13114">
    <property type="entry name" value="POLO_box_Plk4_1"/>
    <property type="match status" value="1"/>
</dbReference>
<dbReference type="FunFam" id="3.30.200.20:FF:000042">
    <property type="entry name" value="Aurora kinase A"/>
    <property type="match status" value="1"/>
</dbReference>
<dbReference type="PROSITE" id="PS00109">
    <property type="entry name" value="PROTEIN_KINASE_TYR"/>
    <property type="match status" value="1"/>
</dbReference>
<comment type="catalytic activity">
    <reaction evidence="15">
        <text>L-threonyl-[protein] + ATP = O-phospho-L-threonyl-[protein] + ADP + H(+)</text>
        <dbReference type="Rhea" id="RHEA:46608"/>
        <dbReference type="Rhea" id="RHEA-COMP:11060"/>
        <dbReference type="Rhea" id="RHEA-COMP:11605"/>
        <dbReference type="ChEBI" id="CHEBI:15378"/>
        <dbReference type="ChEBI" id="CHEBI:30013"/>
        <dbReference type="ChEBI" id="CHEBI:30616"/>
        <dbReference type="ChEBI" id="CHEBI:61977"/>
        <dbReference type="ChEBI" id="CHEBI:456216"/>
        <dbReference type="EC" id="2.7.11.21"/>
    </reaction>
</comment>
<comment type="caution">
    <text evidence="22">The sequence shown here is derived from an EMBL/GenBank/DDBJ whole genome shotgun (WGS) entry which is preliminary data.</text>
</comment>
<feature type="compositionally biased region" description="Polar residues" evidence="18">
    <location>
        <begin position="901"/>
        <end position="941"/>
    </location>
</feature>
<evidence type="ECO:0000313" key="23">
    <source>
        <dbReference type="Proteomes" id="UP001187531"/>
    </source>
</evidence>
<dbReference type="Pfam" id="PF00069">
    <property type="entry name" value="Pkinase"/>
    <property type="match status" value="1"/>
</dbReference>
<dbReference type="InterPro" id="IPR011009">
    <property type="entry name" value="Kinase-like_dom_sf"/>
</dbReference>
<evidence type="ECO:0000259" key="19">
    <source>
        <dbReference type="PROSITE" id="PS50011"/>
    </source>
</evidence>
<keyword evidence="8" id="KW-0418">Kinase</keyword>
<dbReference type="Pfam" id="PF18190">
    <property type="entry name" value="Plk4_PB1"/>
    <property type="match status" value="1"/>
</dbReference>
<dbReference type="PANTHER" id="PTHR24345">
    <property type="entry name" value="SERINE/THREONINE-PROTEIN KINASE PLK"/>
    <property type="match status" value="1"/>
</dbReference>
<feature type="domain" description="Protein kinase" evidence="19">
    <location>
        <begin position="10"/>
        <end position="263"/>
    </location>
</feature>
<evidence type="ECO:0000256" key="18">
    <source>
        <dbReference type="SAM" id="MobiDB-lite"/>
    </source>
</evidence>
<dbReference type="InterPro" id="IPR047108">
    <property type="entry name" value="Plk4-like_POLO_box_2_sf"/>
</dbReference>
<dbReference type="Gene3D" id="3.30.1120.30">
    <property type="entry name" value="POLO box domain"/>
    <property type="match status" value="1"/>
</dbReference>
<evidence type="ECO:0000256" key="7">
    <source>
        <dbReference type="ARBA" id="ARBA00022741"/>
    </source>
</evidence>
<keyword evidence="23" id="KW-1185">Reference proteome</keyword>
<evidence type="ECO:0000256" key="5">
    <source>
        <dbReference type="ARBA" id="ARBA00022527"/>
    </source>
</evidence>
<dbReference type="EMBL" id="JAVRJZ010000009">
    <property type="protein sequence ID" value="KAK2718346.1"/>
    <property type="molecule type" value="Genomic_DNA"/>
</dbReference>
<evidence type="ECO:0000259" key="20">
    <source>
        <dbReference type="PROSITE" id="PS51984"/>
    </source>
</evidence>
<organism evidence="22 23">
    <name type="scientific">Artemia franciscana</name>
    <name type="common">Brine shrimp</name>
    <name type="synonym">Artemia sanfranciscana</name>
    <dbReference type="NCBI Taxonomy" id="6661"/>
    <lineage>
        <taxon>Eukaryota</taxon>
        <taxon>Metazoa</taxon>
        <taxon>Ecdysozoa</taxon>
        <taxon>Arthropoda</taxon>
        <taxon>Crustacea</taxon>
        <taxon>Branchiopoda</taxon>
        <taxon>Anostraca</taxon>
        <taxon>Artemiidae</taxon>
        <taxon>Artemia</taxon>
    </lineage>
</organism>
<evidence type="ECO:0000256" key="13">
    <source>
        <dbReference type="ARBA" id="ARBA00030429"/>
    </source>
</evidence>
<evidence type="ECO:0000256" key="17">
    <source>
        <dbReference type="PROSITE-ProRule" id="PRU10141"/>
    </source>
</evidence>
<evidence type="ECO:0000256" key="9">
    <source>
        <dbReference type="ARBA" id="ARBA00022840"/>
    </source>
</evidence>
<comment type="subcellular location">
    <subcellularLocation>
        <location evidence="1">Cytoplasm</location>
        <location evidence="1">Cytoskeleton</location>
        <location evidence="1">Microtubule organizing center</location>
        <location evidence="1">Centrosome</location>
        <location evidence="1">Centriole</location>
    </subcellularLocation>
</comment>
<evidence type="ECO:0000256" key="15">
    <source>
        <dbReference type="ARBA" id="ARBA00047802"/>
    </source>
</evidence>
<feature type="domain" description="Cryptic POLO box 2 (CPB2)" evidence="21">
    <location>
        <begin position="792"/>
        <end position="904"/>
    </location>
</feature>
<evidence type="ECO:0000256" key="10">
    <source>
        <dbReference type="ARBA" id="ARBA00022843"/>
    </source>
</evidence>
<dbReference type="InterPro" id="IPR008266">
    <property type="entry name" value="Tyr_kinase_AS"/>
</dbReference>
<dbReference type="Gene3D" id="3.30.1120.120">
    <property type="match status" value="1"/>
</dbReference>
<dbReference type="PROSITE" id="PS51985">
    <property type="entry name" value="CPB2"/>
    <property type="match status" value="1"/>
</dbReference>
<dbReference type="PANTHER" id="PTHR24345:SF91">
    <property type="entry name" value="SERINE_THREONINE-PROTEIN KINASE PLK4"/>
    <property type="match status" value="1"/>
</dbReference>
<keyword evidence="5" id="KW-0723">Serine/threonine-protein kinase</keyword>
<evidence type="ECO:0000256" key="14">
    <source>
        <dbReference type="ARBA" id="ARBA00030924"/>
    </source>
</evidence>
<feature type="compositionally biased region" description="Polar residues" evidence="18">
    <location>
        <begin position="287"/>
        <end position="301"/>
    </location>
</feature>
<dbReference type="Gene3D" id="3.30.1120.130">
    <property type="match status" value="1"/>
</dbReference>
<evidence type="ECO:0000256" key="1">
    <source>
        <dbReference type="ARBA" id="ARBA00004114"/>
    </source>
</evidence>
<dbReference type="PROSITE" id="PS50011">
    <property type="entry name" value="PROTEIN_KINASE_DOM"/>
    <property type="match status" value="1"/>
</dbReference>
<dbReference type="InterPro" id="IPR000719">
    <property type="entry name" value="Prot_kinase_dom"/>
</dbReference>
<name>A0AA88LAK6_ARTSF</name>
<evidence type="ECO:0000256" key="16">
    <source>
        <dbReference type="ARBA" id="ARBA00048347"/>
    </source>
</evidence>
<dbReference type="FunFam" id="3.30.1120.120:FF:000001">
    <property type="entry name" value="serine/threonine-protein kinase PLK4 isoform X2"/>
    <property type="match status" value="1"/>
</dbReference>
<evidence type="ECO:0000256" key="6">
    <source>
        <dbReference type="ARBA" id="ARBA00022679"/>
    </source>
</evidence>
<gene>
    <name evidence="22" type="ORF">QYM36_005603</name>
</gene>
<dbReference type="InterPro" id="IPR033698">
    <property type="entry name" value="POLO_box_Plk4_2"/>
</dbReference>
<dbReference type="GO" id="GO:0004674">
    <property type="term" value="F:protein serine/threonine kinase activity"/>
    <property type="evidence" value="ECO:0007669"/>
    <property type="project" value="UniProtKB-KW"/>
</dbReference>
<dbReference type="InterPro" id="IPR036947">
    <property type="entry name" value="POLO_box_dom_sf"/>
</dbReference>
<feature type="domain" description="Cryptic POLO box 1 (CPB1)" evidence="20">
    <location>
        <begin position="676"/>
        <end position="791"/>
    </location>
</feature>
<keyword evidence="4" id="KW-0963">Cytoplasm</keyword>
<dbReference type="FunFam" id="1.10.510.10:FF:000576">
    <property type="entry name" value="Serine/threonine-protein kinase PLK4"/>
    <property type="match status" value="1"/>
</dbReference>
<comment type="catalytic activity">
    <reaction evidence="16">
        <text>L-seryl-[protein] + ATP = O-phospho-L-seryl-[protein] + ADP + H(+)</text>
        <dbReference type="Rhea" id="RHEA:17989"/>
        <dbReference type="Rhea" id="RHEA-COMP:9863"/>
        <dbReference type="Rhea" id="RHEA-COMP:11604"/>
        <dbReference type="ChEBI" id="CHEBI:15378"/>
        <dbReference type="ChEBI" id="CHEBI:29999"/>
        <dbReference type="ChEBI" id="CHEBI:30616"/>
        <dbReference type="ChEBI" id="CHEBI:83421"/>
        <dbReference type="ChEBI" id="CHEBI:456216"/>
        <dbReference type="EC" id="2.7.11.21"/>
    </reaction>
</comment>
<keyword evidence="11" id="KW-0206">Cytoskeleton</keyword>
<sequence length="1049" mass="118999">MEDFLLLKDYQIGEQIGRGGFAVVYSGRNLRNGESVAIKIIDKSYVRRNDLAGRVEQEIKIHSRLDHPSVVKLYNWFEDDNHVYLILELCENGELQKFLKARGRPFDEIEAREIMHQVVEGFIYLHSQGILHRDLSLANLLITKGMKLKICDFGLAKQLTRPDERHLTLCGTPNFISPEVAMRSSHGLEADVWGLGILLYTLLVGKPPFETEGVKSTLTRVVMTDYTIPSNLSAEAKDLISKLLKKVPQERLKLKDVKGHPFMQRKDKYTKASFSSSDSGMYTMTTVSDASGSSKNQPNSRFTKDFDPSLFNHERNILRRSHSASTKIREPLAPIREGLSRFNSFEESKERFCGDNVLVNHGSGDSTKFKKYLLEPSANKNYEKRHDFYSKNDNVDGVIVSELKLGYESGDCERAHNTESLSDWKNEYNQRGRLQENFRQDNRGRTTDNEFRQKHLRETSDFNSNDGINYSGRYDSPLRSCENLEKIEKRNRSYPREKDYLRPRSLDREVRYKNQPRDLKTVTDRLRTQSVESKIAPVQMNSPLRSNSIDYFQKDLSTHMADDQTSGRRQDFIRCAAAPLHRIHAPHPTMSSHLSCPGDLPFQSGGQKINCSHYMNCPVSCAHFSACACQTQHKLLHEPYGVPLSSHLSNHSAPAAVETIPHRAQQRDGEVLKTSKEGLNFPPLNTARLKATRQRTKNVVMQILENGEVCLEFIKSKKGLERIVDVCRISDDGLRVAIYQPNGSRGIPVSETPPLLPSGGADFIHSYENLPQRFWKKYEYANRFVQLVKAKTPKVTYYSSMAKCCLMENSPNNDFEVNFYNGSRILKSNSGLSLTEPGHSPKLLPENDPSKLSGEILVSYEHYVECHEKCKQYENVLEEVAGRNPELQLFPVIFGRKPSQNSGLLTENKENQSPTVSSAMMPSFGTSVSTISSRWESGNSQSDRKLGRTKGINDVSVAEGYSGSRVKRADVPGLGRIVERTNGELDIYFSDKYELSISPYTAAIKVRRQTDPVSIRFPPNSVLPADVEHRLSQVPKFLQHLKKLPSGLR</sequence>
<evidence type="ECO:0000256" key="2">
    <source>
        <dbReference type="ARBA" id="ARBA00012424"/>
    </source>
</evidence>
<dbReference type="Gene3D" id="1.10.510.10">
    <property type="entry name" value="Transferase(Phosphotransferase) domain 1"/>
    <property type="match status" value="1"/>
</dbReference>
<dbReference type="Proteomes" id="UP001187531">
    <property type="component" value="Unassembled WGS sequence"/>
</dbReference>
<protein>
    <recommendedName>
        <fullName evidence="3">Serine/threonine-protein kinase PLK4</fullName>
        <ecNumber evidence="2">2.7.11.21</ecNumber>
    </recommendedName>
    <alternativeName>
        <fullName evidence="12">Polo-like kinase 4</fullName>
    </alternativeName>
    <alternativeName>
        <fullName evidence="13 14">Serine/threonine-protein kinase SAK</fullName>
    </alternativeName>
</protein>
<evidence type="ECO:0000256" key="11">
    <source>
        <dbReference type="ARBA" id="ARBA00023212"/>
    </source>
</evidence>
<keyword evidence="6" id="KW-0808">Transferase</keyword>
<evidence type="ECO:0000259" key="21">
    <source>
        <dbReference type="PROSITE" id="PS51985"/>
    </source>
</evidence>
<evidence type="ECO:0000256" key="3">
    <source>
        <dbReference type="ARBA" id="ARBA00020245"/>
    </source>
</evidence>
<dbReference type="SUPFAM" id="SSF56112">
    <property type="entry name" value="Protein kinase-like (PK-like)"/>
    <property type="match status" value="1"/>
</dbReference>
<accession>A0AA88LAK6</accession>
<reference evidence="22" key="1">
    <citation type="submission" date="2023-07" db="EMBL/GenBank/DDBJ databases">
        <title>Chromosome-level genome assembly of Artemia franciscana.</title>
        <authorList>
            <person name="Jo E."/>
        </authorList>
    </citation>
    <scope>NUCLEOTIDE SEQUENCE</scope>
    <source>
        <tissue evidence="22">Whole body</tissue>
    </source>
</reference>
<evidence type="ECO:0000256" key="4">
    <source>
        <dbReference type="ARBA" id="ARBA00022490"/>
    </source>
</evidence>
<feature type="region of interest" description="Disordered" evidence="18">
    <location>
        <begin position="901"/>
        <end position="951"/>
    </location>
</feature>
<evidence type="ECO:0000256" key="12">
    <source>
        <dbReference type="ARBA" id="ARBA00030332"/>
    </source>
</evidence>
<dbReference type="GO" id="GO:0005634">
    <property type="term" value="C:nucleus"/>
    <property type="evidence" value="ECO:0007669"/>
    <property type="project" value="TreeGrafter"/>
</dbReference>
<feature type="binding site" evidence="17">
    <location>
        <position position="39"/>
    </location>
    <ligand>
        <name>ATP</name>
        <dbReference type="ChEBI" id="CHEBI:30616"/>
    </ligand>
</feature>
<feature type="region of interest" description="Disordered" evidence="18">
    <location>
        <begin position="287"/>
        <end position="307"/>
    </location>
</feature>
<dbReference type="PROSITE" id="PS00107">
    <property type="entry name" value="PROTEIN_KINASE_ATP"/>
    <property type="match status" value="1"/>
</dbReference>
<keyword evidence="10" id="KW-0832">Ubl conjugation</keyword>
<keyword evidence="7 17" id="KW-0547">Nucleotide-binding</keyword>
<dbReference type="InterPro" id="IPR033699">
    <property type="entry name" value="POLO_box_Plk4_1"/>
</dbReference>
<dbReference type="InterPro" id="IPR046437">
    <property type="entry name" value="Ser_Thr-PK_POLO_box_1_sf"/>
</dbReference>
<evidence type="ECO:0000313" key="22">
    <source>
        <dbReference type="EMBL" id="KAK2718346.1"/>
    </source>
</evidence>
<dbReference type="GO" id="GO:0005524">
    <property type="term" value="F:ATP binding"/>
    <property type="evidence" value="ECO:0007669"/>
    <property type="project" value="UniProtKB-UniRule"/>
</dbReference>
<dbReference type="AlphaFoldDB" id="A0AA88LAK6"/>
<evidence type="ECO:0000256" key="8">
    <source>
        <dbReference type="ARBA" id="ARBA00022777"/>
    </source>
</evidence>
<dbReference type="EC" id="2.7.11.21" evidence="2"/>
<proteinExistence type="predicted"/>
<dbReference type="Pfam" id="PF18409">
    <property type="entry name" value="Plk4_PB2"/>
    <property type="match status" value="1"/>
</dbReference>
<dbReference type="InterPro" id="IPR017441">
    <property type="entry name" value="Protein_kinase_ATP_BS"/>
</dbReference>
<dbReference type="PROSITE" id="PS51984">
    <property type="entry name" value="CPB1"/>
    <property type="match status" value="1"/>
</dbReference>
<dbReference type="GO" id="GO:0005814">
    <property type="term" value="C:centriole"/>
    <property type="evidence" value="ECO:0007669"/>
    <property type="project" value="UniProtKB-SubCell"/>
</dbReference>